<evidence type="ECO:0000313" key="1">
    <source>
        <dbReference type="EMBL" id="EDY95215.1"/>
    </source>
</evidence>
<dbReference type="Proteomes" id="UP000003452">
    <property type="component" value="Unassembled WGS sequence"/>
</dbReference>
<sequence>MPLSILCLEEWIRQICGLRGRNSRFPVMYTLNEKLFFVKENIQKWKL</sequence>
<comment type="caution">
    <text evidence="1">The sequence shown here is derived from an EMBL/GenBank/DDBJ whole genome shotgun (WGS) entry which is preliminary data.</text>
</comment>
<organism evidence="1">
    <name type="scientific">Phocaeicola plebeius (strain DSM 17135 / JCM 12973 / CCUG 54634 / M2)</name>
    <name type="common">Bacteroides plebeius</name>
    <dbReference type="NCBI Taxonomy" id="484018"/>
    <lineage>
        <taxon>Bacteria</taxon>
        <taxon>Pseudomonadati</taxon>
        <taxon>Bacteroidota</taxon>
        <taxon>Bacteroidia</taxon>
        <taxon>Bacteroidales</taxon>
        <taxon>Bacteroidaceae</taxon>
        <taxon>Phocaeicola</taxon>
    </lineage>
</organism>
<reference evidence="1" key="1">
    <citation type="submission" date="2008-08" db="EMBL/GenBank/DDBJ databases">
        <title>Draft genome sequence of Bacteroides plebeius (DSM 17135).</title>
        <authorList>
            <person name="Sudarsanam P."/>
            <person name="Ley R."/>
            <person name="Guruge J."/>
            <person name="Turnbaugh P.J."/>
            <person name="Mahowald M."/>
            <person name="Liep D."/>
            <person name="Gordon J."/>
        </authorList>
    </citation>
    <scope>NUCLEOTIDE SEQUENCE [LARGE SCALE GENOMIC DNA]</scope>
    <source>
        <strain evidence="1">DSM 17135</strain>
    </source>
</reference>
<accession>B5D001</accession>
<protein>
    <submittedName>
        <fullName evidence="1">Uncharacterized protein</fullName>
    </submittedName>
</protein>
<name>B5D001_PHOPM</name>
<gene>
    <name evidence="1" type="ORF">BACPLE_02322</name>
</gene>
<dbReference type="AlphaFoldDB" id="B5D001"/>
<dbReference type="EMBL" id="ABQC02000020">
    <property type="protein sequence ID" value="EDY95215.1"/>
    <property type="molecule type" value="Genomic_DNA"/>
</dbReference>
<proteinExistence type="predicted"/>
<reference evidence="1" key="2">
    <citation type="submission" date="2008-08" db="EMBL/GenBank/DDBJ databases">
        <authorList>
            <person name="Fulton L."/>
            <person name="Clifton S."/>
            <person name="Fulton B."/>
            <person name="Xu J."/>
            <person name="Minx P."/>
            <person name="Pepin K.H."/>
            <person name="Johnson M."/>
            <person name="Thiruvilangam P."/>
            <person name="Bhonagiri V."/>
            <person name="Nash W.E."/>
            <person name="Mardis E.R."/>
            <person name="Wilson R.K."/>
        </authorList>
    </citation>
    <scope>NUCLEOTIDE SEQUENCE [LARGE SCALE GENOMIC DNA]</scope>
    <source>
        <strain evidence="1">DSM 17135</strain>
    </source>
</reference>
<dbReference type="HOGENOM" id="CLU_3164804_0_0_10"/>